<evidence type="ECO:0000256" key="7">
    <source>
        <dbReference type="ARBA" id="ARBA00022989"/>
    </source>
</evidence>
<accession>A0A0L0G1G3</accession>
<evidence type="ECO:0000256" key="6">
    <source>
        <dbReference type="ARBA" id="ARBA00022824"/>
    </source>
</evidence>
<dbReference type="AlphaFoldDB" id="A0A0L0G1G3"/>
<dbReference type="GO" id="GO:0005789">
    <property type="term" value="C:endoplasmic reticulum membrane"/>
    <property type="evidence" value="ECO:0007669"/>
    <property type="project" value="UniProtKB-SubCell"/>
</dbReference>
<dbReference type="GO" id="GO:0034067">
    <property type="term" value="P:protein localization to Golgi apparatus"/>
    <property type="evidence" value="ECO:0007669"/>
    <property type="project" value="TreeGrafter"/>
</dbReference>
<evidence type="ECO:0000313" key="12">
    <source>
        <dbReference type="Proteomes" id="UP000054560"/>
    </source>
</evidence>
<dbReference type="GeneID" id="25905585"/>
<name>A0A0L0G1G3_9EUKA</name>
<dbReference type="STRING" id="667725.A0A0L0G1G3"/>
<sequence>MCASDYPTTLQLQFGHVFETHSSLKTNTAVIKTGTQEKGFVLYDIPGQYRLRSLAVDQLAATAKAVVFVVDSHTCRAAIADVSAWLYTVVAHNIISSGRVPIVLACNKQDMFGAPSPTAIAASLLAEMNKIRTTRMSDTTLGGNEVFLGHSNKPLAWADLPNTIVVMGCSIHDSDGLLEYISSLE</sequence>
<dbReference type="GO" id="GO:0005794">
    <property type="term" value="C:Golgi apparatus"/>
    <property type="evidence" value="ECO:0007669"/>
    <property type="project" value="TreeGrafter"/>
</dbReference>
<dbReference type="OrthoDB" id="41266at2759"/>
<gene>
    <name evidence="11" type="ORF">SARC_05081</name>
</gene>
<keyword evidence="10" id="KW-0675">Receptor</keyword>
<comment type="subcellular location">
    <subcellularLocation>
        <location evidence="1">Endoplasmic reticulum membrane</location>
        <topology evidence="1">Single-pass membrane protein</topology>
    </subcellularLocation>
</comment>
<dbReference type="Proteomes" id="UP000054560">
    <property type="component" value="Unassembled WGS sequence"/>
</dbReference>
<dbReference type="EMBL" id="KQ241907">
    <property type="protein sequence ID" value="KNC82641.1"/>
    <property type="molecule type" value="Genomic_DNA"/>
</dbReference>
<dbReference type="PANTHER" id="PTHR45909:SF1">
    <property type="entry name" value="ADP-RIBOSYLATION FACTOR-RELATED PROTEIN 1"/>
    <property type="match status" value="1"/>
</dbReference>
<evidence type="ECO:0000256" key="5">
    <source>
        <dbReference type="ARBA" id="ARBA00022741"/>
    </source>
</evidence>
<evidence type="ECO:0000313" key="11">
    <source>
        <dbReference type="EMBL" id="KNC82641.1"/>
    </source>
</evidence>
<dbReference type="InterPro" id="IPR019009">
    <property type="entry name" value="SRP_receptor_beta_su"/>
</dbReference>
<dbReference type="GO" id="GO:0003924">
    <property type="term" value="F:GTPase activity"/>
    <property type="evidence" value="ECO:0007669"/>
    <property type="project" value="TreeGrafter"/>
</dbReference>
<comment type="similarity">
    <text evidence="2">Belongs to the SRP receptor beta subunit family.</text>
</comment>
<keyword evidence="7" id="KW-1133">Transmembrane helix</keyword>
<keyword evidence="8" id="KW-0342">GTP-binding</keyword>
<proteinExistence type="inferred from homology"/>
<dbReference type="eggNOG" id="KOG0090">
    <property type="taxonomic scope" value="Eukaryota"/>
</dbReference>
<evidence type="ECO:0000256" key="10">
    <source>
        <dbReference type="ARBA" id="ARBA00023170"/>
    </source>
</evidence>
<keyword evidence="4" id="KW-0812">Transmembrane</keyword>
<dbReference type="GO" id="GO:0006886">
    <property type="term" value="P:intracellular protein transport"/>
    <property type="evidence" value="ECO:0007669"/>
    <property type="project" value="TreeGrafter"/>
</dbReference>
<keyword evidence="5" id="KW-0547">Nucleotide-binding</keyword>
<protein>
    <recommendedName>
        <fullName evidence="3">Signal recognition particle receptor subunit beta</fullName>
    </recommendedName>
</protein>
<dbReference type="RefSeq" id="XP_014156543.1">
    <property type="nucleotide sequence ID" value="XM_014301068.1"/>
</dbReference>
<evidence type="ECO:0000256" key="4">
    <source>
        <dbReference type="ARBA" id="ARBA00022692"/>
    </source>
</evidence>
<keyword evidence="12" id="KW-1185">Reference proteome</keyword>
<evidence type="ECO:0000256" key="9">
    <source>
        <dbReference type="ARBA" id="ARBA00023136"/>
    </source>
</evidence>
<evidence type="ECO:0000256" key="3">
    <source>
        <dbReference type="ARBA" id="ARBA00020256"/>
    </source>
</evidence>
<dbReference type="GO" id="GO:0005525">
    <property type="term" value="F:GTP binding"/>
    <property type="evidence" value="ECO:0007669"/>
    <property type="project" value="UniProtKB-KW"/>
</dbReference>
<keyword evidence="6" id="KW-0256">Endoplasmic reticulum</keyword>
<evidence type="ECO:0000256" key="8">
    <source>
        <dbReference type="ARBA" id="ARBA00023134"/>
    </source>
</evidence>
<dbReference type="InterPro" id="IPR027417">
    <property type="entry name" value="P-loop_NTPase"/>
</dbReference>
<dbReference type="PANTHER" id="PTHR45909">
    <property type="entry name" value="ADP-RIBOSYLATION FACTOR-RELATED PROTEIN 1"/>
    <property type="match status" value="1"/>
</dbReference>
<dbReference type="GO" id="GO:0043001">
    <property type="term" value="P:Golgi to plasma membrane protein transport"/>
    <property type="evidence" value="ECO:0007669"/>
    <property type="project" value="TreeGrafter"/>
</dbReference>
<dbReference type="SUPFAM" id="SSF52540">
    <property type="entry name" value="P-loop containing nucleoside triphosphate hydrolases"/>
    <property type="match status" value="1"/>
</dbReference>
<evidence type="ECO:0000256" key="2">
    <source>
        <dbReference type="ARBA" id="ARBA00005619"/>
    </source>
</evidence>
<organism evidence="11 12">
    <name type="scientific">Sphaeroforma arctica JP610</name>
    <dbReference type="NCBI Taxonomy" id="667725"/>
    <lineage>
        <taxon>Eukaryota</taxon>
        <taxon>Ichthyosporea</taxon>
        <taxon>Ichthyophonida</taxon>
        <taxon>Sphaeroforma</taxon>
    </lineage>
</organism>
<dbReference type="Pfam" id="PF09439">
    <property type="entry name" value="SRPRB"/>
    <property type="match status" value="1"/>
</dbReference>
<reference evidence="11 12" key="1">
    <citation type="submission" date="2011-02" db="EMBL/GenBank/DDBJ databases">
        <title>The Genome Sequence of Sphaeroforma arctica JP610.</title>
        <authorList>
            <consortium name="The Broad Institute Genome Sequencing Platform"/>
            <person name="Russ C."/>
            <person name="Cuomo C."/>
            <person name="Young S.K."/>
            <person name="Zeng Q."/>
            <person name="Gargeya S."/>
            <person name="Alvarado L."/>
            <person name="Berlin A."/>
            <person name="Chapman S.B."/>
            <person name="Chen Z."/>
            <person name="Freedman E."/>
            <person name="Gellesch M."/>
            <person name="Goldberg J."/>
            <person name="Griggs A."/>
            <person name="Gujja S."/>
            <person name="Heilman E."/>
            <person name="Heiman D."/>
            <person name="Howarth C."/>
            <person name="Mehta T."/>
            <person name="Neiman D."/>
            <person name="Pearson M."/>
            <person name="Roberts A."/>
            <person name="Saif S."/>
            <person name="Shea T."/>
            <person name="Shenoy N."/>
            <person name="Sisk P."/>
            <person name="Stolte C."/>
            <person name="Sykes S."/>
            <person name="White J."/>
            <person name="Yandava C."/>
            <person name="Burger G."/>
            <person name="Gray M.W."/>
            <person name="Holland P.W.H."/>
            <person name="King N."/>
            <person name="Lang F.B.F."/>
            <person name="Roger A.J."/>
            <person name="Ruiz-Trillo I."/>
            <person name="Haas B."/>
            <person name="Nusbaum C."/>
            <person name="Birren B."/>
        </authorList>
    </citation>
    <scope>NUCLEOTIDE SEQUENCE [LARGE SCALE GENOMIC DNA]</scope>
    <source>
        <strain evidence="11 12">JP610</strain>
    </source>
</reference>
<dbReference type="InterPro" id="IPR024156">
    <property type="entry name" value="Small_GTPase_ARF"/>
</dbReference>
<dbReference type="Gene3D" id="3.40.50.300">
    <property type="entry name" value="P-loop containing nucleotide triphosphate hydrolases"/>
    <property type="match status" value="1"/>
</dbReference>
<keyword evidence="9" id="KW-0472">Membrane</keyword>
<evidence type="ECO:0000256" key="1">
    <source>
        <dbReference type="ARBA" id="ARBA00004389"/>
    </source>
</evidence>